<accession>A0AAE0E3R0</accession>
<protein>
    <submittedName>
        <fullName evidence="1">Uncharacterized protein</fullName>
    </submittedName>
</protein>
<organism evidence="1 2">
    <name type="scientific">Dipteronia sinensis</name>
    <dbReference type="NCBI Taxonomy" id="43782"/>
    <lineage>
        <taxon>Eukaryota</taxon>
        <taxon>Viridiplantae</taxon>
        <taxon>Streptophyta</taxon>
        <taxon>Embryophyta</taxon>
        <taxon>Tracheophyta</taxon>
        <taxon>Spermatophyta</taxon>
        <taxon>Magnoliopsida</taxon>
        <taxon>eudicotyledons</taxon>
        <taxon>Gunneridae</taxon>
        <taxon>Pentapetalae</taxon>
        <taxon>rosids</taxon>
        <taxon>malvids</taxon>
        <taxon>Sapindales</taxon>
        <taxon>Sapindaceae</taxon>
        <taxon>Hippocastanoideae</taxon>
        <taxon>Acereae</taxon>
        <taxon>Dipteronia</taxon>
    </lineage>
</organism>
<evidence type="ECO:0000313" key="2">
    <source>
        <dbReference type="Proteomes" id="UP001281410"/>
    </source>
</evidence>
<dbReference type="Proteomes" id="UP001281410">
    <property type="component" value="Unassembled WGS sequence"/>
</dbReference>
<dbReference type="AlphaFoldDB" id="A0AAE0E3R0"/>
<reference evidence="1" key="1">
    <citation type="journal article" date="2023" name="Plant J.">
        <title>Genome sequences and population genomics provide insights into the demographic history, inbreeding, and mutation load of two 'living fossil' tree species of Dipteronia.</title>
        <authorList>
            <person name="Feng Y."/>
            <person name="Comes H.P."/>
            <person name="Chen J."/>
            <person name="Zhu S."/>
            <person name="Lu R."/>
            <person name="Zhang X."/>
            <person name="Li P."/>
            <person name="Qiu J."/>
            <person name="Olsen K.M."/>
            <person name="Qiu Y."/>
        </authorList>
    </citation>
    <scope>NUCLEOTIDE SEQUENCE</scope>
    <source>
        <strain evidence="1">NBL</strain>
    </source>
</reference>
<name>A0AAE0E3R0_9ROSI</name>
<gene>
    <name evidence="1" type="ORF">Dsin_019110</name>
</gene>
<proteinExistence type="predicted"/>
<sequence>MEEFLVRFSEMLWVEVWPTWREYWVDMGRVLTLLERITRWASKKQAELPVENKRRWNVRNDIDDRSSTLKSEKALWRIKMAMKRSV</sequence>
<evidence type="ECO:0000313" key="1">
    <source>
        <dbReference type="EMBL" id="KAK3205064.1"/>
    </source>
</evidence>
<comment type="caution">
    <text evidence="1">The sequence shown here is derived from an EMBL/GenBank/DDBJ whole genome shotgun (WGS) entry which is preliminary data.</text>
</comment>
<dbReference type="EMBL" id="JANJYJ010000006">
    <property type="protein sequence ID" value="KAK3205064.1"/>
    <property type="molecule type" value="Genomic_DNA"/>
</dbReference>
<keyword evidence="2" id="KW-1185">Reference proteome</keyword>